<dbReference type="SUPFAM" id="SSF53300">
    <property type="entry name" value="vWA-like"/>
    <property type="match status" value="1"/>
</dbReference>
<dbReference type="InterPro" id="IPR002035">
    <property type="entry name" value="VWF_A"/>
</dbReference>
<dbReference type="Gene3D" id="3.40.50.410">
    <property type="entry name" value="von Willebrand factor, type A domain"/>
    <property type="match status" value="1"/>
</dbReference>
<dbReference type="PANTHER" id="PTHR41248">
    <property type="entry name" value="NORD PROTEIN"/>
    <property type="match status" value="1"/>
</dbReference>
<sequence>MKPAFNRLTLGLKRYLGLSSRKSVADLQKERERMKLMDVQRRIGMYLRGLWGREFVIKPREVKFSTLHGSHPFVEDDAIHLPEAYYELTRNGDLHFTGLQFYRAASAHAAAHLVYSRKRSASDALAPWQKASISTIEDARVEALAIRRFPGLKKLWAAQHMATPAHHQTADDYLDRLARALLDDAYVDDDPWISKGRTLFKAADTLENDGIARDIGMALAHELREKKVDFSPGPGAHRAAYRDDNRLLWESAKPAAEEEQIAPTTFFESKILSIWEFARFGYGEKRKSAITFYDAEFLFADDKPLTDEAAETATELESDEDLDKLSALLSKKTASEASSPETYQYSEWNFRSQNETESWVTLREMNAAPGDLQIVDNIIAQNNHLLSRMKVLLNAIRYGGVHRVRKLEEGDEIDINAAIRSQIDIRLGMQPDPRIMMRTVRKTRDISVLLLLDLSQSTNEKVLGQEHTVLELTQQVCVLFSDAIETVGDPLAIHGFCSESRHNVEYYRLKDFDQPYDDVPKAKIAGMTGQRATRMGAAIRHATYHLNKQHSRKKLLILITDGAPDDVDVRGEEYLRWDTKKAVEGAGRSGINTFCISLDPRADRYVSRIFGARNYMVVDHVSCLPEKMLMLYAGLTR</sequence>
<accession>A0A1J5SUX6</accession>
<reference evidence="2" key="1">
    <citation type="submission" date="2016-10" db="EMBL/GenBank/DDBJ databases">
        <title>Sequence of Gallionella enrichment culture.</title>
        <authorList>
            <person name="Poehlein A."/>
            <person name="Muehling M."/>
            <person name="Daniel R."/>
        </authorList>
    </citation>
    <scope>NUCLEOTIDE SEQUENCE</scope>
</reference>
<proteinExistence type="predicted"/>
<dbReference type="SMART" id="SM00327">
    <property type="entry name" value="VWA"/>
    <property type="match status" value="1"/>
</dbReference>
<dbReference type="Pfam" id="PF00092">
    <property type="entry name" value="VWA"/>
    <property type="match status" value="1"/>
</dbReference>
<dbReference type="PANTHER" id="PTHR41248:SF1">
    <property type="entry name" value="NORD PROTEIN"/>
    <property type="match status" value="1"/>
</dbReference>
<feature type="domain" description="VWFA" evidence="1">
    <location>
        <begin position="447"/>
        <end position="635"/>
    </location>
</feature>
<dbReference type="EMBL" id="MLJW01000035">
    <property type="protein sequence ID" value="OIR07856.1"/>
    <property type="molecule type" value="Genomic_DNA"/>
</dbReference>
<evidence type="ECO:0000259" key="1">
    <source>
        <dbReference type="PROSITE" id="PS50234"/>
    </source>
</evidence>
<dbReference type="CDD" id="cd01454">
    <property type="entry name" value="vWA_norD_type"/>
    <property type="match status" value="1"/>
</dbReference>
<dbReference type="AlphaFoldDB" id="A0A1J5SUX6"/>
<gene>
    <name evidence="2" type="ORF">GALL_101380</name>
</gene>
<protein>
    <submittedName>
        <fullName evidence="2">von Willebrand factor type A domain protein</fullName>
    </submittedName>
</protein>
<dbReference type="PROSITE" id="PS50234">
    <property type="entry name" value="VWFA"/>
    <property type="match status" value="1"/>
</dbReference>
<organism evidence="2">
    <name type="scientific">mine drainage metagenome</name>
    <dbReference type="NCBI Taxonomy" id="410659"/>
    <lineage>
        <taxon>unclassified sequences</taxon>
        <taxon>metagenomes</taxon>
        <taxon>ecological metagenomes</taxon>
    </lineage>
</organism>
<dbReference type="InterPro" id="IPR051928">
    <property type="entry name" value="NorD/CobT"/>
</dbReference>
<evidence type="ECO:0000313" key="2">
    <source>
        <dbReference type="EMBL" id="OIR07856.1"/>
    </source>
</evidence>
<name>A0A1J5SUX6_9ZZZZ</name>
<comment type="caution">
    <text evidence="2">The sequence shown here is derived from an EMBL/GenBank/DDBJ whole genome shotgun (WGS) entry which is preliminary data.</text>
</comment>
<dbReference type="InterPro" id="IPR036465">
    <property type="entry name" value="vWFA_dom_sf"/>
</dbReference>